<dbReference type="GO" id="GO:0008270">
    <property type="term" value="F:zinc ion binding"/>
    <property type="evidence" value="ECO:0007669"/>
    <property type="project" value="UniProtKB-KW"/>
</dbReference>
<feature type="zinc finger region" description="C3H1-type" evidence="4">
    <location>
        <begin position="17"/>
        <end position="45"/>
    </location>
</feature>
<dbReference type="SMART" id="SM00356">
    <property type="entry name" value="ZnF_C3H1"/>
    <property type="match status" value="1"/>
</dbReference>
<evidence type="ECO:0000256" key="3">
    <source>
        <dbReference type="ARBA" id="ARBA00022833"/>
    </source>
</evidence>
<protein>
    <recommendedName>
        <fullName evidence="6">C3H1-type domain-containing protein</fullName>
    </recommendedName>
</protein>
<feature type="domain" description="C3H1-type" evidence="6">
    <location>
        <begin position="17"/>
        <end position="45"/>
    </location>
</feature>
<feature type="compositionally biased region" description="Basic and acidic residues" evidence="5">
    <location>
        <begin position="87"/>
        <end position="97"/>
    </location>
</feature>
<evidence type="ECO:0000256" key="5">
    <source>
        <dbReference type="SAM" id="MobiDB-lite"/>
    </source>
</evidence>
<feature type="compositionally biased region" description="Basic and acidic residues" evidence="5">
    <location>
        <begin position="11"/>
        <end position="20"/>
    </location>
</feature>
<feature type="region of interest" description="Disordered" evidence="5">
    <location>
        <begin position="1"/>
        <end position="20"/>
    </location>
</feature>
<dbReference type="SUPFAM" id="SSF90229">
    <property type="entry name" value="CCCH zinc finger"/>
    <property type="match status" value="1"/>
</dbReference>
<dbReference type="PROSITE" id="PS50103">
    <property type="entry name" value="ZF_C3H1"/>
    <property type="match status" value="1"/>
</dbReference>
<reference evidence="7" key="2">
    <citation type="submission" date="2020-03" db="EMBL/GenBank/DDBJ databases">
        <authorList>
            <person name="Kafer S."/>
            <person name="Paraskevopoulou S."/>
            <person name="Zirkel F."/>
            <person name="Wieseke N."/>
            <person name="Donath A."/>
            <person name="Petersen M."/>
            <person name="Jones T.C."/>
            <person name="Liu S."/>
            <person name="Zhou X."/>
            <person name="Middendorf M."/>
            <person name="Junglen S."/>
            <person name="Misof B."/>
            <person name="Drosten C."/>
        </authorList>
    </citation>
    <scope>NUCLEOTIDE SEQUENCE</scope>
    <source>
        <strain evidence="7">OKIAV104</strain>
    </source>
</reference>
<dbReference type="InterPro" id="IPR036855">
    <property type="entry name" value="Znf_CCCH_sf"/>
</dbReference>
<dbReference type="Proteomes" id="UP000830924">
    <property type="component" value="Segment"/>
</dbReference>
<dbReference type="EMBL" id="MT153499">
    <property type="protein sequence ID" value="QMP82291.1"/>
    <property type="molecule type" value="Viral_cRNA"/>
</dbReference>
<dbReference type="RefSeq" id="YP_010800579.1">
    <property type="nucleotide sequence ID" value="NC_076876.1"/>
</dbReference>
<keyword evidence="3 4" id="KW-0862">Zinc</keyword>
<dbReference type="Gene3D" id="4.10.1000.10">
    <property type="entry name" value="Zinc finger, CCCH-type"/>
    <property type="match status" value="1"/>
</dbReference>
<reference evidence="7" key="1">
    <citation type="journal article" date="2019" name="PLoS Pathog.">
        <title>Re-assessing the diversity of negative strand RNA viruses in insects.</title>
        <authorList>
            <person name="Kafer S."/>
            <person name="Paraskevopoulou S."/>
            <person name="Zirkel F."/>
            <person name="Wieseke N."/>
            <person name="Donath A."/>
            <person name="Petersen M."/>
            <person name="Jones T.C."/>
            <person name="Liu S."/>
            <person name="Zhou X."/>
            <person name="Middendorf M."/>
            <person name="Junglen S."/>
            <person name="Misof B."/>
            <person name="Drosten C."/>
        </authorList>
    </citation>
    <scope>NUCLEOTIDE SEQUENCE</scope>
    <source>
        <strain evidence="7">OKIAV104</strain>
    </source>
</reference>
<keyword evidence="1 4" id="KW-0479">Metal-binding</keyword>
<feature type="region of interest" description="Disordered" evidence="5">
    <location>
        <begin position="87"/>
        <end position="110"/>
    </location>
</feature>
<dbReference type="KEGG" id="vg:80539190"/>
<feature type="compositionally biased region" description="Basic residues" evidence="5">
    <location>
        <begin position="98"/>
        <end position="109"/>
    </location>
</feature>
<keyword evidence="2 4" id="KW-0863">Zinc-finger</keyword>
<evidence type="ECO:0000256" key="2">
    <source>
        <dbReference type="ARBA" id="ARBA00022771"/>
    </source>
</evidence>
<feature type="region of interest" description="Disordered" evidence="5">
    <location>
        <begin position="147"/>
        <end position="167"/>
    </location>
</feature>
<dbReference type="InterPro" id="IPR000571">
    <property type="entry name" value="Znf_CCCH"/>
</dbReference>
<feature type="compositionally biased region" description="Basic residues" evidence="5">
    <location>
        <begin position="1"/>
        <end position="10"/>
    </location>
</feature>
<name>A0AAE7IIB8_9MONO</name>
<proteinExistence type="predicted"/>
<evidence type="ECO:0000313" key="8">
    <source>
        <dbReference type="Proteomes" id="UP000830924"/>
    </source>
</evidence>
<dbReference type="GeneID" id="80539190"/>
<organism evidence="7 8">
    <name type="scientific">Strepsipteran arli-related virus OKIAV104</name>
    <dbReference type="NCBI Taxonomy" id="2746355"/>
    <lineage>
        <taxon>Viruses</taxon>
        <taxon>Riboviria</taxon>
        <taxon>Orthornavirae</taxon>
        <taxon>Negarnaviricota</taxon>
        <taxon>Haploviricotina</taxon>
        <taxon>Monjiviricetes</taxon>
        <taxon>Mononegavirales</taxon>
        <taxon>Lispiviridae</taxon>
        <taxon>Stylovirus</taxon>
        <taxon>Stylovirus niederense</taxon>
    </lineage>
</organism>
<evidence type="ECO:0000313" key="7">
    <source>
        <dbReference type="EMBL" id="QMP82291.1"/>
    </source>
</evidence>
<evidence type="ECO:0000256" key="1">
    <source>
        <dbReference type="ARBA" id="ARBA00022723"/>
    </source>
</evidence>
<keyword evidence="8" id="KW-1185">Reference proteome</keyword>
<evidence type="ECO:0000259" key="6">
    <source>
        <dbReference type="PROSITE" id="PS50103"/>
    </source>
</evidence>
<evidence type="ECO:0000256" key="4">
    <source>
        <dbReference type="PROSITE-ProRule" id="PRU00723"/>
    </source>
</evidence>
<sequence>MSGNRKNKYNRPKEPRGPVNADCRDYSELGFCSRGNVCRFNHNYNDASLPSIAAALDAIFPVLKDLTAATSALVDQMKRNNPDLAEDHLERGRSREHGFRKRSMSHSRTRITEISRRTPAEIPIYPTYSRTALVAVPAPIATYQDPNSIDSDKKMPLQQHTYPGQFNPYYVAHGSS</sequence>
<accession>A0AAE7IIB8</accession>
<dbReference type="Pfam" id="PF00642">
    <property type="entry name" value="zf-CCCH"/>
    <property type="match status" value="1"/>
</dbReference>